<feature type="transmembrane region" description="Helical" evidence="2">
    <location>
        <begin position="47"/>
        <end position="69"/>
    </location>
</feature>
<dbReference type="InterPro" id="IPR002543">
    <property type="entry name" value="FtsK_dom"/>
</dbReference>
<feature type="domain" description="FtsK" evidence="3">
    <location>
        <begin position="196"/>
        <end position="387"/>
    </location>
</feature>
<keyword evidence="2" id="KW-1133">Transmembrane helix</keyword>
<keyword evidence="2" id="KW-0472">Membrane</keyword>
<dbReference type="STRING" id="1348624.GCA_001591545_03562"/>
<dbReference type="Gene3D" id="3.40.50.300">
    <property type="entry name" value="P-loop containing nucleotide triphosphate hydrolases"/>
    <property type="match status" value="1"/>
</dbReference>
<dbReference type="Proteomes" id="UP000249134">
    <property type="component" value="Chromosome 1"/>
</dbReference>
<sequence length="438" mass="50587">MSIRNRTISTVRIQNGIYVYTTLICLTIFTLIISITDNLLSIGVAKYSNPFLITIIVSIIIVQALIWVIRNKGYKGIKYAFIHYSTVLNLRKAFLDSKYYNIRFHLNKKIAQLPKIKIEFEKGLSIGKLYIENIHMEKDLSSSNISIALNRYVVERSYLSRDEKYYIFEIYDSHINRQLTFESLEDFQKYALKTDEQHLFIDKFTKIPLHSSLFVGQTGSGKTYALYSLILQMLLKKELYNLYFADPKNSSLSVIGEKITAHNSASNFNEIVNLLKGFNDLMNQYKFELKEKLGTKLEATYADFGYPAHVLIFDEFASFQTELQSMEKKRRDEVMSLISQVVLQGRQLGFFIWFVMQKSDSNLIPTYIRENLPVKFVIGNAERQTNITAFGAGVDTKEKDFQLGEGLFVCPLVANQPKLCHFSYLDFNILEAVNDLNE</sequence>
<evidence type="ECO:0000256" key="1">
    <source>
        <dbReference type="PROSITE-ProRule" id="PRU00289"/>
    </source>
</evidence>
<dbReference type="RefSeq" id="WP_197713564.1">
    <property type="nucleotide sequence ID" value="NZ_CBCSGM010000006.1"/>
</dbReference>
<dbReference type="KEGG" id="blen:NCTC4824_00180"/>
<keyword evidence="5" id="KW-1185">Reference proteome</keyword>
<evidence type="ECO:0000259" key="3">
    <source>
        <dbReference type="PROSITE" id="PS50901"/>
    </source>
</evidence>
<feature type="binding site" evidence="1">
    <location>
        <begin position="216"/>
        <end position="223"/>
    </location>
    <ligand>
        <name>ATP</name>
        <dbReference type="ChEBI" id="CHEBI:30616"/>
    </ligand>
</feature>
<organism evidence="4 5">
    <name type="scientific">Lederbergia lenta</name>
    <name type="common">Bacillus lentus</name>
    <dbReference type="NCBI Taxonomy" id="1467"/>
    <lineage>
        <taxon>Bacteria</taxon>
        <taxon>Bacillati</taxon>
        <taxon>Bacillota</taxon>
        <taxon>Bacilli</taxon>
        <taxon>Bacillales</taxon>
        <taxon>Bacillaceae</taxon>
        <taxon>Lederbergia</taxon>
    </lineage>
</organism>
<dbReference type="PROSITE" id="PS50901">
    <property type="entry name" value="FTSK"/>
    <property type="match status" value="1"/>
</dbReference>
<dbReference type="GO" id="GO:0005524">
    <property type="term" value="F:ATP binding"/>
    <property type="evidence" value="ECO:0007669"/>
    <property type="project" value="UniProtKB-UniRule"/>
</dbReference>
<keyword evidence="2" id="KW-0812">Transmembrane</keyword>
<dbReference type="SUPFAM" id="SSF52540">
    <property type="entry name" value="P-loop containing nucleoside triphosphate hydrolases"/>
    <property type="match status" value="1"/>
</dbReference>
<dbReference type="GO" id="GO:0003677">
    <property type="term" value="F:DNA binding"/>
    <property type="evidence" value="ECO:0007669"/>
    <property type="project" value="InterPro"/>
</dbReference>
<dbReference type="InterPro" id="IPR027417">
    <property type="entry name" value="P-loop_NTPase"/>
</dbReference>
<evidence type="ECO:0000256" key="2">
    <source>
        <dbReference type="SAM" id="Phobius"/>
    </source>
</evidence>
<reference evidence="4 5" key="1">
    <citation type="submission" date="2018-06" db="EMBL/GenBank/DDBJ databases">
        <authorList>
            <consortium name="Pathogen Informatics"/>
            <person name="Doyle S."/>
        </authorList>
    </citation>
    <scope>NUCLEOTIDE SEQUENCE [LARGE SCALE GENOMIC DNA]</scope>
    <source>
        <strain evidence="4 5">NCTC4824</strain>
    </source>
</reference>
<dbReference type="AlphaFoldDB" id="A0A2X4YHV3"/>
<evidence type="ECO:0000313" key="4">
    <source>
        <dbReference type="EMBL" id="SQI51335.1"/>
    </source>
</evidence>
<dbReference type="EMBL" id="LS483476">
    <property type="protein sequence ID" value="SQI51335.1"/>
    <property type="molecule type" value="Genomic_DNA"/>
</dbReference>
<accession>A0A2X4YHV3</accession>
<keyword evidence="1" id="KW-0547">Nucleotide-binding</keyword>
<protein>
    <submittedName>
        <fullName evidence="4">FtsK/SpoIIIE family protein</fullName>
    </submittedName>
</protein>
<keyword evidence="1" id="KW-0067">ATP-binding</keyword>
<feature type="transmembrane region" description="Helical" evidence="2">
    <location>
        <begin position="16"/>
        <end position="35"/>
    </location>
</feature>
<name>A0A2X4YHV3_LEDLE</name>
<proteinExistence type="predicted"/>
<gene>
    <name evidence="4" type="ORF">NCTC4824_00180</name>
</gene>
<evidence type="ECO:0000313" key="5">
    <source>
        <dbReference type="Proteomes" id="UP000249134"/>
    </source>
</evidence>